<dbReference type="EMBL" id="BAABZQ010000001">
    <property type="protein sequence ID" value="GAA6499057.1"/>
    <property type="molecule type" value="Genomic_DNA"/>
</dbReference>
<name>A0ABQ0BRJ6_9FIRM</name>
<keyword evidence="2" id="KW-1185">Reference proteome</keyword>
<dbReference type="InterPro" id="IPR010106">
    <property type="entry name" value="RpnA"/>
</dbReference>
<dbReference type="Pfam" id="PF12784">
    <property type="entry name" value="PDDEXK_2"/>
    <property type="match status" value="1"/>
</dbReference>
<sequence length="292" mass="33755">MNQNRKLAQLLFKDNFMFGAVMVHEEICRDFLELAVGFPIEKVEISKEKSMIYHPEYRGIRLDIIARDENRTHYNVEMQVAKKSHLGKRARYYHSQMDMELLLTGEDYRELPAAYVIFICDFDPFGQKKYGYTFQNICTETGLSIADGSTTIFLSTCGNNTAEVPEKLVKFLEFVRAGEADSTRDYQDSFIRKIQKSMEDIRSSREMEEKFMLLEELLKDERAEGRVEGRAEGKALGKAESILLLLQDSGMIPDELRSKILEEQDTDILSKYLKLAARAESVAEFMKEMDKI</sequence>
<dbReference type="NCBIfam" id="TIGR01784">
    <property type="entry name" value="T_den_put_tspse"/>
    <property type="match status" value="1"/>
</dbReference>
<reference evidence="1 2" key="1">
    <citation type="submission" date="2024-04" db="EMBL/GenBank/DDBJ databases">
        <title>Defined microbial consortia suppress multidrug-resistant proinflammatory Enterobacteriaceae via ecological control.</title>
        <authorList>
            <person name="Furuichi M."/>
            <person name="Kawaguchi T."/>
            <person name="Pust M."/>
            <person name="Yasuma K."/>
            <person name="Plichta D."/>
            <person name="Hasegawa N."/>
            <person name="Ohya T."/>
            <person name="Bhattarai S."/>
            <person name="Sasajima S."/>
            <person name="Aoto Y."/>
            <person name="Tuganbaev T."/>
            <person name="Yaginuma M."/>
            <person name="Ueda M."/>
            <person name="Okahashi N."/>
            <person name="Amafuji K."/>
            <person name="Kiridooshi Y."/>
            <person name="Sugita K."/>
            <person name="Strazar M."/>
            <person name="Skelly A."/>
            <person name="Suda W."/>
            <person name="Hattori M."/>
            <person name="Nakamoto N."/>
            <person name="Caballero S."/>
            <person name="Norman J."/>
            <person name="Olle B."/>
            <person name="Tanoue T."/>
            <person name="Arita M."/>
            <person name="Bucci V."/>
            <person name="Atarashi K."/>
            <person name="Xavier R."/>
            <person name="Honda K."/>
        </authorList>
    </citation>
    <scope>NUCLEOTIDE SEQUENCE [LARGE SCALE GENOMIC DNA]</scope>
    <source>
        <strain evidence="2">k34-0107-D12</strain>
    </source>
</reference>
<evidence type="ECO:0000313" key="1">
    <source>
        <dbReference type="EMBL" id="GAA6499057.1"/>
    </source>
</evidence>
<comment type="caution">
    <text evidence="1">The sequence shown here is derived from an EMBL/GenBank/DDBJ whole genome shotgun (WGS) entry which is preliminary data.</text>
</comment>
<protein>
    <submittedName>
        <fullName evidence="1">Rpn family recombination-promoting nuclease/putative transposase</fullName>
    </submittedName>
</protein>
<dbReference type="Proteomes" id="UP001600941">
    <property type="component" value="Unassembled WGS sequence"/>
</dbReference>
<proteinExistence type="predicted"/>
<gene>
    <name evidence="1" type="ORF">K340107D12_18730</name>
</gene>
<organism evidence="1 2">
    <name type="scientific">Blautia parvula</name>
    <dbReference type="NCBI Taxonomy" id="2877527"/>
    <lineage>
        <taxon>Bacteria</taxon>
        <taxon>Bacillati</taxon>
        <taxon>Bacillota</taxon>
        <taxon>Clostridia</taxon>
        <taxon>Lachnospirales</taxon>
        <taxon>Lachnospiraceae</taxon>
        <taxon>Blautia</taxon>
    </lineage>
</organism>
<dbReference type="PANTHER" id="PTHR41317">
    <property type="entry name" value="PD-(D_E)XK NUCLEASE FAMILY TRANSPOSASE"/>
    <property type="match status" value="1"/>
</dbReference>
<dbReference type="PANTHER" id="PTHR41317:SF1">
    <property type="entry name" value="PD-(D_E)XK NUCLEASE FAMILY TRANSPOSASE"/>
    <property type="match status" value="1"/>
</dbReference>
<evidence type="ECO:0000313" key="2">
    <source>
        <dbReference type="Proteomes" id="UP001600941"/>
    </source>
</evidence>
<accession>A0ABQ0BRJ6</accession>
<dbReference type="RefSeq" id="WP_227210228.1">
    <property type="nucleotide sequence ID" value="NZ_BAABZQ010000001.1"/>
</dbReference>